<dbReference type="AlphaFoldDB" id="A0A401GQH3"/>
<keyword evidence="5" id="KW-0256">Endoplasmic reticulum</keyword>
<dbReference type="InParanoid" id="A0A401GQH3"/>
<dbReference type="GeneID" id="38781393"/>
<evidence type="ECO:0000256" key="5">
    <source>
        <dbReference type="RuleBase" id="RU362022"/>
    </source>
</evidence>
<dbReference type="Gene3D" id="1.20.120.1630">
    <property type="match status" value="1"/>
</dbReference>
<organism evidence="6 7">
    <name type="scientific">Sparassis crispa</name>
    <dbReference type="NCBI Taxonomy" id="139825"/>
    <lineage>
        <taxon>Eukaryota</taxon>
        <taxon>Fungi</taxon>
        <taxon>Dikarya</taxon>
        <taxon>Basidiomycota</taxon>
        <taxon>Agaricomycotina</taxon>
        <taxon>Agaricomycetes</taxon>
        <taxon>Polyporales</taxon>
        <taxon>Sparassidaceae</taxon>
        <taxon>Sparassis</taxon>
    </lineage>
</organism>
<evidence type="ECO:0000256" key="4">
    <source>
        <dbReference type="ARBA" id="ARBA00023136"/>
    </source>
</evidence>
<gene>
    <name evidence="6" type="ORF">SCP_0604550</name>
</gene>
<evidence type="ECO:0000313" key="7">
    <source>
        <dbReference type="Proteomes" id="UP000287166"/>
    </source>
</evidence>
<dbReference type="EMBL" id="BFAD01000006">
    <property type="protein sequence ID" value="GBE84476.1"/>
    <property type="molecule type" value="Genomic_DNA"/>
</dbReference>
<reference evidence="6 7" key="1">
    <citation type="journal article" date="2018" name="Sci. Rep.">
        <title>Genome sequence of the cauliflower mushroom Sparassis crispa (Hanabiratake) and its association with beneficial usage.</title>
        <authorList>
            <person name="Kiyama R."/>
            <person name="Furutani Y."/>
            <person name="Kawaguchi K."/>
            <person name="Nakanishi T."/>
        </authorList>
    </citation>
    <scope>NUCLEOTIDE SEQUENCE [LARGE SCALE GENOMIC DNA]</scope>
</reference>
<dbReference type="RefSeq" id="XP_027615389.1">
    <property type="nucleotide sequence ID" value="XM_027759588.1"/>
</dbReference>
<feature type="transmembrane region" description="Helical" evidence="5">
    <location>
        <begin position="190"/>
        <end position="213"/>
    </location>
</feature>
<evidence type="ECO:0000256" key="1">
    <source>
        <dbReference type="ARBA" id="ARBA00004141"/>
    </source>
</evidence>
<dbReference type="OrthoDB" id="422086at2759"/>
<keyword evidence="4 5" id="KW-0472">Membrane</keyword>
<keyword evidence="2 5" id="KW-0812">Transmembrane</keyword>
<dbReference type="GO" id="GO:0004671">
    <property type="term" value="F:protein C-terminal S-isoprenylcysteine carboxyl O-methyltransferase activity"/>
    <property type="evidence" value="ECO:0007669"/>
    <property type="project" value="UniProtKB-EC"/>
</dbReference>
<dbReference type="EC" id="2.1.1.100" evidence="5"/>
<dbReference type="GO" id="GO:0005789">
    <property type="term" value="C:endoplasmic reticulum membrane"/>
    <property type="evidence" value="ECO:0007669"/>
    <property type="project" value="UniProtKB-SubCell"/>
</dbReference>
<keyword evidence="7" id="KW-1185">Reference proteome</keyword>
<dbReference type="PANTHER" id="PTHR43847">
    <property type="entry name" value="BLL3993 PROTEIN"/>
    <property type="match status" value="1"/>
</dbReference>
<dbReference type="InterPro" id="IPR052527">
    <property type="entry name" value="Metal_cation-efflux_comp"/>
</dbReference>
<keyword evidence="3 5" id="KW-1133">Transmembrane helix</keyword>
<protein>
    <recommendedName>
        <fullName evidence="5">Protein-S-isoprenylcysteine O-methyltransferase</fullName>
        <ecNumber evidence="5">2.1.1.100</ecNumber>
    </recommendedName>
</protein>
<dbReference type="InterPro" id="IPR007269">
    <property type="entry name" value="ICMT_MeTrfase"/>
</dbReference>
<comment type="similarity">
    <text evidence="5">Belongs to the class VI-like SAM-binding methyltransferase superfamily. Isoprenylcysteine carboxyl methyltransferase family.</text>
</comment>
<sequence>MLSDHNTSYGLVKIALLLVTGVSGHLSLSPPNPPVPKTQCLERRTFFERCVRHVTFCSKMMIWAETICDILATFAHVYPAYPLSPILSRLLCPFTPPLALTKSHPLLLLGTLSVLSGAVIRLACFRALGPLFTFELTITPSHRLVSGGPYAIVRHPSYTGVFLTLVGASAVGLAPGAWLRECWLRPCVPYVGVLCVPRVGATVAWAALTFWVVKVSYAMWCTLVRLAREDEELHRAFGKTWEVYAERVRWRLVPGVY</sequence>
<dbReference type="PANTHER" id="PTHR43847:SF1">
    <property type="entry name" value="BLL3993 PROTEIN"/>
    <property type="match status" value="1"/>
</dbReference>
<comment type="caution">
    <text evidence="6">The sequence shown here is derived from an EMBL/GenBank/DDBJ whole genome shotgun (WGS) entry which is preliminary data.</text>
</comment>
<comment type="catalytic activity">
    <reaction evidence="5">
        <text>[protein]-C-terminal S-[(2E,6E)-farnesyl]-L-cysteine + S-adenosyl-L-methionine = [protein]-C-terminal S-[(2E,6E)-farnesyl]-L-cysteine methyl ester + S-adenosyl-L-homocysteine</text>
        <dbReference type="Rhea" id="RHEA:21672"/>
        <dbReference type="Rhea" id="RHEA-COMP:12125"/>
        <dbReference type="Rhea" id="RHEA-COMP:12126"/>
        <dbReference type="ChEBI" id="CHEBI:57856"/>
        <dbReference type="ChEBI" id="CHEBI:59789"/>
        <dbReference type="ChEBI" id="CHEBI:90510"/>
        <dbReference type="ChEBI" id="CHEBI:90511"/>
        <dbReference type="EC" id="2.1.1.100"/>
    </reaction>
</comment>
<evidence type="ECO:0000256" key="2">
    <source>
        <dbReference type="ARBA" id="ARBA00022692"/>
    </source>
</evidence>
<keyword evidence="5" id="KW-0808">Transferase</keyword>
<keyword evidence="5" id="KW-0489">Methyltransferase</keyword>
<comment type="caution">
    <text evidence="5">Lacks conserved residue(s) required for the propagation of feature annotation.</text>
</comment>
<proteinExistence type="inferred from homology"/>
<dbReference type="Pfam" id="PF04140">
    <property type="entry name" value="ICMT"/>
    <property type="match status" value="1"/>
</dbReference>
<feature type="transmembrane region" description="Helical" evidence="5">
    <location>
        <begin position="106"/>
        <end position="124"/>
    </location>
</feature>
<name>A0A401GQH3_9APHY</name>
<evidence type="ECO:0000313" key="6">
    <source>
        <dbReference type="EMBL" id="GBE84476.1"/>
    </source>
</evidence>
<comment type="subcellular location">
    <subcellularLocation>
        <location evidence="5">Endoplasmic reticulum membrane</location>
        <topology evidence="5">Multi-pass membrane protein</topology>
    </subcellularLocation>
    <subcellularLocation>
        <location evidence="1">Membrane</location>
        <topology evidence="1">Multi-pass membrane protein</topology>
    </subcellularLocation>
</comment>
<accession>A0A401GQH3</accession>
<dbReference type="Proteomes" id="UP000287166">
    <property type="component" value="Unassembled WGS sequence"/>
</dbReference>
<evidence type="ECO:0000256" key="3">
    <source>
        <dbReference type="ARBA" id="ARBA00022989"/>
    </source>
</evidence>
<feature type="transmembrane region" description="Helical" evidence="5">
    <location>
        <begin position="158"/>
        <end position="178"/>
    </location>
</feature>
<keyword evidence="5" id="KW-0949">S-adenosyl-L-methionine</keyword>
<dbReference type="GO" id="GO:0032259">
    <property type="term" value="P:methylation"/>
    <property type="evidence" value="ECO:0007669"/>
    <property type="project" value="UniProtKB-KW"/>
</dbReference>